<feature type="binding site" evidence="4">
    <location>
        <position position="212"/>
    </location>
    <ligand>
        <name>1D-myo-inositol 2-(L-cysteinylamino)-2-deoxy-alpha-D-glucopyranoside</name>
        <dbReference type="ChEBI" id="CHEBI:58887"/>
    </ligand>
</feature>
<feature type="binding site" evidence="4">
    <location>
        <position position="222"/>
    </location>
    <ligand>
        <name>1D-myo-inositol 2-(L-cysteinylamino)-2-deoxy-alpha-D-glucopyranoside</name>
        <dbReference type="ChEBI" id="CHEBI:58887"/>
    </ligand>
</feature>
<keyword evidence="1 4" id="KW-0808">Transferase</keyword>
<evidence type="ECO:0000256" key="2">
    <source>
        <dbReference type="ARBA" id="ARBA00022737"/>
    </source>
</evidence>
<proteinExistence type="inferred from homology"/>
<comment type="function">
    <text evidence="4">Catalyzes the transfer of acetyl from acetyl-CoA to desacetylmycothiol (Cys-GlcN-Ins) to form mycothiol.</text>
</comment>
<dbReference type="InterPro" id="IPR016181">
    <property type="entry name" value="Acyl_CoA_acyltransferase"/>
</dbReference>
<feature type="binding site" evidence="4">
    <location>
        <position position="34"/>
    </location>
    <ligand>
        <name>1D-myo-inositol 2-(L-cysteinylamino)-2-deoxy-alpha-D-glucopyranoside</name>
        <dbReference type="ChEBI" id="CHEBI:58887"/>
    </ligand>
</feature>
<accession>A0A9W6SKD8</accession>
<evidence type="ECO:0000256" key="1">
    <source>
        <dbReference type="ARBA" id="ARBA00022679"/>
    </source>
</evidence>
<evidence type="ECO:0000313" key="6">
    <source>
        <dbReference type="EMBL" id="GLZ77432.1"/>
    </source>
</evidence>
<gene>
    <name evidence="4 6" type="primary">mshD</name>
    <name evidence="6" type="ORF">Afil01_22390</name>
</gene>
<dbReference type="EC" id="2.3.1.189" evidence="4"/>
<keyword evidence="2 4" id="KW-0677">Repeat</keyword>
<dbReference type="InterPro" id="IPR000182">
    <property type="entry name" value="GNAT_dom"/>
</dbReference>
<dbReference type="PANTHER" id="PTHR43877">
    <property type="entry name" value="AMINOALKYLPHOSPHONATE N-ACETYLTRANSFERASE-RELATED-RELATED"/>
    <property type="match status" value="1"/>
</dbReference>
<dbReference type="EMBL" id="BSTX01000001">
    <property type="protein sequence ID" value="GLZ77432.1"/>
    <property type="molecule type" value="Genomic_DNA"/>
</dbReference>
<dbReference type="HAMAP" id="MF_01698">
    <property type="entry name" value="MshD"/>
    <property type="match status" value="1"/>
</dbReference>
<feature type="binding site" evidence="4">
    <location>
        <begin position="233"/>
        <end position="239"/>
    </location>
    <ligand>
        <name>acetyl-CoA</name>
        <dbReference type="ChEBI" id="CHEBI:57288"/>
        <label>2</label>
    </ligand>
</feature>
<dbReference type="SUPFAM" id="SSF55729">
    <property type="entry name" value="Acyl-CoA N-acyltransferases (Nat)"/>
    <property type="match status" value="1"/>
</dbReference>
<dbReference type="InterPro" id="IPR017813">
    <property type="entry name" value="Mycothiol_AcTrfase"/>
</dbReference>
<comment type="caution">
    <text evidence="6">The sequence shown here is derived from an EMBL/GenBank/DDBJ whole genome shotgun (WGS) entry which is preliminary data.</text>
</comment>
<evidence type="ECO:0000256" key="4">
    <source>
        <dbReference type="HAMAP-Rule" id="MF_01698"/>
    </source>
</evidence>
<dbReference type="Proteomes" id="UP001165079">
    <property type="component" value="Unassembled WGS sequence"/>
</dbReference>
<organism evidence="6 7">
    <name type="scientific">Actinorhabdospora filicis</name>
    <dbReference type="NCBI Taxonomy" id="1785913"/>
    <lineage>
        <taxon>Bacteria</taxon>
        <taxon>Bacillati</taxon>
        <taxon>Actinomycetota</taxon>
        <taxon>Actinomycetes</taxon>
        <taxon>Micromonosporales</taxon>
        <taxon>Micromonosporaceae</taxon>
        <taxon>Actinorhabdospora</taxon>
    </lineage>
</organism>
<comment type="caution">
    <text evidence="4">Lacks conserved residue(s) required for the propagation of feature annotation.</text>
</comment>
<dbReference type="GO" id="GO:0010125">
    <property type="term" value="P:mycothiol biosynthetic process"/>
    <property type="evidence" value="ECO:0007669"/>
    <property type="project" value="UniProtKB-UniRule"/>
</dbReference>
<comment type="subunit">
    <text evidence="4">Monomer.</text>
</comment>
<feature type="binding site" evidence="4">
    <location>
        <begin position="265"/>
        <end position="270"/>
    </location>
    <ligand>
        <name>acetyl-CoA</name>
        <dbReference type="ChEBI" id="CHEBI:57288"/>
        <label>2</label>
    </ligand>
</feature>
<dbReference type="NCBIfam" id="TIGR03448">
    <property type="entry name" value="mycothiol_MshD"/>
    <property type="match status" value="1"/>
</dbReference>
<dbReference type="PROSITE" id="PS51186">
    <property type="entry name" value="GNAT"/>
    <property type="match status" value="2"/>
</dbReference>
<dbReference type="Gene3D" id="3.40.630.30">
    <property type="match status" value="1"/>
</dbReference>
<feature type="domain" description="N-acetyltransferase" evidence="5">
    <location>
        <begin position="147"/>
        <end position="289"/>
    </location>
</feature>
<name>A0A9W6SKD8_9ACTN</name>
<reference evidence="6" key="1">
    <citation type="submission" date="2023-03" db="EMBL/GenBank/DDBJ databases">
        <title>Actinorhabdospora filicis NBRC 111898.</title>
        <authorList>
            <person name="Ichikawa N."/>
            <person name="Sato H."/>
            <person name="Tonouchi N."/>
        </authorList>
    </citation>
    <scope>NUCLEOTIDE SEQUENCE</scope>
    <source>
        <strain evidence="6">NBRC 111898</strain>
    </source>
</reference>
<feature type="domain" description="N-acetyltransferase" evidence="5">
    <location>
        <begin position="3"/>
        <end position="150"/>
    </location>
</feature>
<dbReference type="AlphaFoldDB" id="A0A9W6SKD8"/>
<dbReference type="Pfam" id="PF13508">
    <property type="entry name" value="Acetyltransf_7"/>
    <property type="match status" value="1"/>
</dbReference>
<feature type="binding site" evidence="4">
    <location>
        <begin position="77"/>
        <end position="79"/>
    </location>
    <ligand>
        <name>acetyl-CoA</name>
        <dbReference type="ChEBI" id="CHEBI:57288"/>
        <label>1</label>
    </ligand>
</feature>
<dbReference type="GO" id="GO:0035447">
    <property type="term" value="F:mycothiol synthase activity"/>
    <property type="evidence" value="ECO:0007669"/>
    <property type="project" value="UniProtKB-UniRule"/>
</dbReference>
<keyword evidence="3 4" id="KW-0012">Acyltransferase</keyword>
<protein>
    <recommendedName>
        <fullName evidence="4">Mycothiol acetyltransferase</fullName>
        <shortName evidence="4">MSH acetyltransferase</shortName>
        <ecNumber evidence="4">2.3.1.189</ecNumber>
    </recommendedName>
    <alternativeName>
        <fullName evidence="4">Mycothiol synthase</fullName>
    </alternativeName>
</protein>
<comment type="catalytic activity">
    <reaction evidence="4">
        <text>1D-myo-inositol 2-(L-cysteinylamino)-2-deoxy-alpha-D-glucopyranoside + acetyl-CoA = mycothiol + CoA + H(+)</text>
        <dbReference type="Rhea" id="RHEA:26172"/>
        <dbReference type="ChEBI" id="CHEBI:15378"/>
        <dbReference type="ChEBI" id="CHEBI:16768"/>
        <dbReference type="ChEBI" id="CHEBI:57287"/>
        <dbReference type="ChEBI" id="CHEBI:57288"/>
        <dbReference type="ChEBI" id="CHEBI:58887"/>
        <dbReference type="EC" id="2.3.1.189"/>
    </reaction>
</comment>
<comment type="similarity">
    <text evidence="4">Belongs to the acetyltransferase family. MshD subfamily.</text>
</comment>
<feature type="binding site" evidence="4">
    <location>
        <begin position="226"/>
        <end position="228"/>
    </location>
    <ligand>
        <name>acetyl-CoA</name>
        <dbReference type="ChEBI" id="CHEBI:57288"/>
        <label>2</label>
    </ligand>
</feature>
<evidence type="ECO:0000313" key="7">
    <source>
        <dbReference type="Proteomes" id="UP001165079"/>
    </source>
</evidence>
<dbReference type="PIRSF" id="PIRSF021524">
    <property type="entry name" value="MSH_acetyltransferase"/>
    <property type="match status" value="1"/>
</dbReference>
<dbReference type="CDD" id="cd04301">
    <property type="entry name" value="NAT_SF"/>
    <property type="match status" value="1"/>
</dbReference>
<feature type="binding site" evidence="4">
    <location>
        <position position="173"/>
    </location>
    <ligand>
        <name>1D-myo-inositol 2-(L-cysteinylamino)-2-deoxy-alpha-D-glucopyranoside</name>
        <dbReference type="ChEBI" id="CHEBI:58887"/>
    </ligand>
</feature>
<dbReference type="Pfam" id="PF00583">
    <property type="entry name" value="Acetyltransf_1"/>
    <property type="match status" value="1"/>
</dbReference>
<evidence type="ECO:0000259" key="5">
    <source>
        <dbReference type="PROSITE" id="PS51186"/>
    </source>
</evidence>
<evidence type="ECO:0000256" key="3">
    <source>
        <dbReference type="ARBA" id="ARBA00023315"/>
    </source>
</evidence>
<sequence length="289" mass="31662">MTLQGADLSDADVAEVAALVADCATADGTAPVSEHVLLALRHKTNGLTHLLLRDDERLLGYAFVERGDHDTSASSELCVHPAHRGRGFGGRLVSEVVAATPIRIWAHGDHPSAGALAQHYGLSAVRNLFRLRKRLSTVAAPKVPEGVTIRTFMEGDEDKWLAVNARAFSWHPEQGRMTRKDLDERLAEPWFDAEGLFLAERDGEVIGFHWTKVHEGASPIGEVYVLAVDPDAQGIGLGRVLTDVGLRHLARLGLANVMLYVDGENTAALRLYERSGFTRWSTDVQYERA</sequence>
<feature type="binding site" evidence="4">
    <location>
        <position position="260"/>
    </location>
    <ligand>
        <name>1D-myo-inositol 2-(L-cysteinylamino)-2-deoxy-alpha-D-glucopyranoside</name>
        <dbReference type="ChEBI" id="CHEBI:58887"/>
    </ligand>
</feature>
<keyword evidence="7" id="KW-1185">Reference proteome</keyword>
<dbReference type="InterPro" id="IPR050832">
    <property type="entry name" value="Bact_Acetyltransf"/>
</dbReference>
<dbReference type="PANTHER" id="PTHR43877:SF2">
    <property type="entry name" value="AMINOALKYLPHOSPHONATE N-ACETYLTRANSFERASE-RELATED"/>
    <property type="match status" value="1"/>
</dbReference>